<dbReference type="Pfam" id="PF16778">
    <property type="entry name" value="Phage_tail_APC"/>
    <property type="match status" value="1"/>
</dbReference>
<protein>
    <submittedName>
        <fullName evidence="3">Phage tail assembly chaperone</fullName>
    </submittedName>
</protein>
<reference evidence="3" key="1">
    <citation type="journal article" date="2022" name="Int. J. Syst. Evol. Microbiol.">
        <title>Pseudomonas aegrilactucae sp. nov. and Pseudomonas morbosilactucae sp. nov., pathogens causing bacterial rot of lettuce in Japan.</title>
        <authorList>
            <person name="Sawada H."/>
            <person name="Fujikawa T."/>
            <person name="Satou M."/>
        </authorList>
    </citation>
    <scope>NUCLEOTIDE SEQUENCE</scope>
    <source>
        <strain evidence="3">MAFF 301350</strain>
    </source>
</reference>
<dbReference type="InterPro" id="IPR031893">
    <property type="entry name" value="Phage_tail_APC"/>
</dbReference>
<evidence type="ECO:0000256" key="1">
    <source>
        <dbReference type="SAM" id="MobiDB-lite"/>
    </source>
</evidence>
<reference evidence="3" key="2">
    <citation type="journal article" date="2023" name="Plant Pathol.">
        <title>Dismantling and reorganizing Pseudomonas marginalis sensu#lato.</title>
        <authorList>
            <person name="Sawada H."/>
            <person name="Fujikawa T."/>
            <person name="Satou M."/>
        </authorList>
    </citation>
    <scope>NUCLEOTIDE SEQUENCE</scope>
    <source>
        <strain evidence="3">MAFF 301350</strain>
    </source>
</reference>
<comment type="caution">
    <text evidence="3">The sequence shown here is derived from an EMBL/GenBank/DDBJ whole genome shotgun (WGS) entry which is preliminary data.</text>
</comment>
<keyword evidence="4" id="KW-1185">Reference proteome</keyword>
<accession>A0A9Q3AEA8</accession>
<dbReference type="Proteomes" id="UP001106592">
    <property type="component" value="Unassembled WGS sequence"/>
</dbReference>
<feature type="region of interest" description="Disordered" evidence="1">
    <location>
        <begin position="53"/>
        <end position="76"/>
    </location>
</feature>
<proteinExistence type="predicted"/>
<evidence type="ECO:0000313" key="4">
    <source>
        <dbReference type="Proteomes" id="UP001106592"/>
    </source>
</evidence>
<feature type="domain" description="Phage tail assembly chaperone-like" evidence="2">
    <location>
        <begin position="3"/>
        <end position="68"/>
    </location>
</feature>
<sequence length="76" mass="9000">MIEAERAWRDGQMHLTQWLVDRHRDEQESTAMTLTPSEFAELQAFRQALRSWPQMPGFPHAQTRPAPPPWLFQQVE</sequence>
<evidence type="ECO:0000313" key="3">
    <source>
        <dbReference type="EMBL" id="MBV6288510.1"/>
    </source>
</evidence>
<dbReference type="AlphaFoldDB" id="A0A9Q3AEA8"/>
<gene>
    <name evidence="3" type="ORF">KUO17_15990</name>
</gene>
<evidence type="ECO:0000259" key="2">
    <source>
        <dbReference type="Pfam" id="PF16778"/>
    </source>
</evidence>
<organism evidence="3 4">
    <name type="scientific">Pseudomonas aegrilactucae</name>
    <dbReference type="NCBI Taxonomy" id="2854028"/>
    <lineage>
        <taxon>Bacteria</taxon>
        <taxon>Pseudomonadati</taxon>
        <taxon>Pseudomonadota</taxon>
        <taxon>Gammaproteobacteria</taxon>
        <taxon>Pseudomonadales</taxon>
        <taxon>Pseudomonadaceae</taxon>
        <taxon>Pseudomonas</taxon>
    </lineage>
</organism>
<dbReference type="EMBL" id="JAHTBI010000053">
    <property type="protein sequence ID" value="MBV6288510.1"/>
    <property type="molecule type" value="Genomic_DNA"/>
</dbReference>
<name>A0A9Q3AEA8_9PSED</name>